<gene>
    <name evidence="1" type="ORF">F8568_031785</name>
</gene>
<sequence length="79" mass="9220">MARVLRHPLNRSRYYSFEEDGRVRVDLDRTGDGAERSGHFDDTGRWLDGDLKTADPQMCRYLYSNWRLARANAAGREND</sequence>
<dbReference type="AlphaFoldDB" id="A0A6I4MMZ4"/>
<evidence type="ECO:0000313" key="2">
    <source>
        <dbReference type="Proteomes" id="UP000462055"/>
    </source>
</evidence>
<reference evidence="1" key="1">
    <citation type="submission" date="2019-12" db="EMBL/GenBank/DDBJ databases">
        <title>Actinomadura physcomitrii sp. nov., a novel actinomycete isolated from moss [Physcomitrium sphaericum (Ludw) Fuernr].</title>
        <authorList>
            <person name="Zhuang X."/>
        </authorList>
    </citation>
    <scope>NUCLEOTIDE SEQUENCE [LARGE SCALE GENOMIC DNA]</scope>
    <source>
        <strain evidence="1">LD22</strain>
    </source>
</reference>
<organism evidence="1 2">
    <name type="scientific">Actinomadura physcomitrii</name>
    <dbReference type="NCBI Taxonomy" id="2650748"/>
    <lineage>
        <taxon>Bacteria</taxon>
        <taxon>Bacillati</taxon>
        <taxon>Actinomycetota</taxon>
        <taxon>Actinomycetes</taxon>
        <taxon>Streptosporangiales</taxon>
        <taxon>Thermomonosporaceae</taxon>
        <taxon>Actinomadura</taxon>
    </lineage>
</organism>
<name>A0A6I4MMZ4_9ACTN</name>
<protein>
    <submittedName>
        <fullName evidence="1">Uncharacterized protein</fullName>
    </submittedName>
</protein>
<dbReference type="EMBL" id="WBMS02000031">
    <property type="protein sequence ID" value="MWA04871.1"/>
    <property type="molecule type" value="Genomic_DNA"/>
</dbReference>
<accession>A0A6I4MMZ4</accession>
<evidence type="ECO:0000313" key="1">
    <source>
        <dbReference type="EMBL" id="MWA04871.1"/>
    </source>
</evidence>
<comment type="caution">
    <text evidence="1">The sequence shown here is derived from an EMBL/GenBank/DDBJ whole genome shotgun (WGS) entry which is preliminary data.</text>
</comment>
<proteinExistence type="predicted"/>
<keyword evidence="2" id="KW-1185">Reference proteome</keyword>
<dbReference type="Proteomes" id="UP000462055">
    <property type="component" value="Unassembled WGS sequence"/>
</dbReference>
<dbReference type="RefSeq" id="WP_151597372.1">
    <property type="nucleotide sequence ID" value="NZ_WBMS02000031.1"/>
</dbReference>